<organism evidence="9 10">
    <name type="scientific">Candidatus Segetimicrobium genomatis</name>
    <dbReference type="NCBI Taxonomy" id="2569760"/>
    <lineage>
        <taxon>Bacteria</taxon>
        <taxon>Bacillati</taxon>
        <taxon>Candidatus Sysuimicrobiota</taxon>
        <taxon>Candidatus Sysuimicrobiia</taxon>
        <taxon>Candidatus Sysuimicrobiales</taxon>
        <taxon>Candidatus Segetimicrobiaceae</taxon>
        <taxon>Candidatus Segetimicrobium</taxon>
    </lineage>
</organism>
<feature type="region of interest" description="Disordered" evidence="8">
    <location>
        <begin position="49"/>
        <end position="128"/>
    </location>
</feature>
<keyword evidence="6" id="KW-0811">Translocation</keyword>
<comment type="caution">
    <text evidence="9">The sequence shown here is derived from an EMBL/GenBank/DDBJ whole genome shotgun (WGS) entry which is preliminary data.</text>
</comment>
<protein>
    <submittedName>
        <fullName evidence="9">Twin-arginine translocase TatA/TatE family subunit</fullName>
    </submittedName>
</protein>
<evidence type="ECO:0000313" key="10">
    <source>
        <dbReference type="Proteomes" id="UP000320048"/>
    </source>
</evidence>
<dbReference type="PANTHER" id="PTHR42982">
    <property type="entry name" value="SEC-INDEPENDENT PROTEIN TRANSLOCASE PROTEIN TATA"/>
    <property type="match status" value="1"/>
</dbReference>
<reference evidence="9 10" key="1">
    <citation type="journal article" date="2019" name="Nat. Microbiol.">
        <title>Mediterranean grassland soil C-N compound turnover is dependent on rainfall and depth, and is mediated by genomically divergent microorganisms.</title>
        <authorList>
            <person name="Diamond S."/>
            <person name="Andeer P.F."/>
            <person name="Li Z."/>
            <person name="Crits-Christoph A."/>
            <person name="Burstein D."/>
            <person name="Anantharaman K."/>
            <person name="Lane K.R."/>
            <person name="Thomas B.C."/>
            <person name="Pan C."/>
            <person name="Northen T.R."/>
            <person name="Banfield J.F."/>
        </authorList>
    </citation>
    <scope>NUCLEOTIDE SEQUENCE [LARGE SCALE GENOMIC DNA]</scope>
    <source>
        <strain evidence="9">NP_7</strain>
    </source>
</reference>
<feature type="compositionally biased region" description="Basic and acidic residues" evidence="8">
    <location>
        <begin position="49"/>
        <end position="64"/>
    </location>
</feature>
<dbReference type="InterPro" id="IPR003369">
    <property type="entry name" value="TatA/B/E"/>
</dbReference>
<evidence type="ECO:0000256" key="3">
    <source>
        <dbReference type="ARBA" id="ARBA00022692"/>
    </source>
</evidence>
<dbReference type="EMBL" id="VBAO01000231">
    <property type="protein sequence ID" value="TMI80255.1"/>
    <property type="molecule type" value="Genomic_DNA"/>
</dbReference>
<dbReference type="Gene3D" id="1.20.5.3310">
    <property type="match status" value="1"/>
</dbReference>
<keyword evidence="4" id="KW-0653">Protein transport</keyword>
<evidence type="ECO:0000256" key="6">
    <source>
        <dbReference type="ARBA" id="ARBA00023010"/>
    </source>
</evidence>
<accession>A0A537J9R8</accession>
<dbReference type="GO" id="GO:0016020">
    <property type="term" value="C:membrane"/>
    <property type="evidence" value="ECO:0007669"/>
    <property type="project" value="UniProtKB-ARBA"/>
</dbReference>
<keyword evidence="5" id="KW-1133">Transmembrane helix</keyword>
<evidence type="ECO:0000256" key="4">
    <source>
        <dbReference type="ARBA" id="ARBA00022927"/>
    </source>
</evidence>
<evidence type="ECO:0000256" key="8">
    <source>
        <dbReference type="SAM" id="MobiDB-lite"/>
    </source>
</evidence>
<keyword evidence="7" id="KW-0472">Membrane</keyword>
<keyword evidence="2" id="KW-0813">Transport</keyword>
<dbReference type="GO" id="GO:0015031">
    <property type="term" value="P:protein transport"/>
    <property type="evidence" value="ECO:0007669"/>
    <property type="project" value="UniProtKB-KW"/>
</dbReference>
<gene>
    <name evidence="9" type="ORF">E6H04_08960</name>
</gene>
<keyword evidence="3" id="KW-0812">Transmembrane</keyword>
<evidence type="ECO:0000256" key="5">
    <source>
        <dbReference type="ARBA" id="ARBA00022989"/>
    </source>
</evidence>
<evidence type="ECO:0000256" key="7">
    <source>
        <dbReference type="ARBA" id="ARBA00023136"/>
    </source>
</evidence>
<proteinExistence type="predicted"/>
<evidence type="ECO:0000256" key="1">
    <source>
        <dbReference type="ARBA" id="ARBA00004167"/>
    </source>
</evidence>
<name>A0A537J9R8_9BACT</name>
<evidence type="ECO:0000256" key="2">
    <source>
        <dbReference type="ARBA" id="ARBA00022448"/>
    </source>
</evidence>
<dbReference type="AlphaFoldDB" id="A0A537J9R8"/>
<dbReference type="Pfam" id="PF02416">
    <property type="entry name" value="TatA_B_E"/>
    <property type="match status" value="1"/>
</dbReference>
<feature type="compositionally biased region" description="Low complexity" evidence="8">
    <location>
        <begin position="65"/>
        <end position="103"/>
    </location>
</feature>
<dbReference type="PANTHER" id="PTHR42982:SF1">
    <property type="entry name" value="SEC-INDEPENDENT PROTEIN TRANSLOCASE PROTEIN TATA"/>
    <property type="match status" value="1"/>
</dbReference>
<comment type="subcellular location">
    <subcellularLocation>
        <location evidence="1">Membrane</location>
        <topology evidence="1">Single-pass membrane protein</topology>
    </subcellularLocation>
</comment>
<sequence length="128" mass="13440">MFDNPEKLFIIMLIALFIFGPQKLIGLGSAMGRAVRDFRGAVRNAQEEFRTAADEVERTEESPIAHEPAALPAPALTPPAADAPAPAVPAASPSDAHSPASGPDYEGSHSLASEPPAQAVLESLTRKE</sequence>
<evidence type="ECO:0000313" key="9">
    <source>
        <dbReference type="EMBL" id="TMI80255.1"/>
    </source>
</evidence>
<dbReference type="Proteomes" id="UP000320048">
    <property type="component" value="Unassembled WGS sequence"/>
</dbReference>